<dbReference type="GO" id="GO:0005886">
    <property type="term" value="C:plasma membrane"/>
    <property type="evidence" value="ECO:0007669"/>
    <property type="project" value="UniProtKB-SubCell"/>
</dbReference>
<name>A0A1L3MTJ9_9BACI</name>
<dbReference type="Pfam" id="PF05977">
    <property type="entry name" value="MFS_3"/>
    <property type="match status" value="1"/>
</dbReference>
<dbReference type="Proteomes" id="UP000181936">
    <property type="component" value="Chromosome"/>
</dbReference>
<dbReference type="SUPFAM" id="SSF103473">
    <property type="entry name" value="MFS general substrate transporter"/>
    <property type="match status" value="1"/>
</dbReference>
<dbReference type="PROSITE" id="PS50850">
    <property type="entry name" value="MFS"/>
    <property type="match status" value="1"/>
</dbReference>
<reference evidence="9 10" key="1">
    <citation type="journal article" date="2016" name="Sci. Rep.">
        <title>Complete genome sequence and transcriptomic analysis of a novel marine strain Bacillus weihaiensis reveals the mechanism of brown algae degradation.</title>
        <authorList>
            <person name="Zhu Y."/>
            <person name="Chen P."/>
            <person name="Bao Y."/>
            <person name="Men Y."/>
            <person name="Zeng Y."/>
            <person name="Yang J."/>
            <person name="Sun J."/>
            <person name="Sun Y."/>
        </authorList>
    </citation>
    <scope>NUCLEOTIDE SEQUENCE [LARGE SCALE GENOMIC DNA]</scope>
    <source>
        <strain evidence="9 10">Alg07</strain>
    </source>
</reference>
<dbReference type="PANTHER" id="PTHR43266:SF10">
    <property type="entry name" value="BACILYSIN EXPORTER BACE-RELATED"/>
    <property type="match status" value="1"/>
</dbReference>
<dbReference type="CDD" id="cd06173">
    <property type="entry name" value="MFS_MefA_like"/>
    <property type="match status" value="1"/>
</dbReference>
<feature type="transmembrane region" description="Helical" evidence="7">
    <location>
        <begin position="56"/>
        <end position="75"/>
    </location>
</feature>
<feature type="transmembrane region" description="Helical" evidence="7">
    <location>
        <begin position="313"/>
        <end position="336"/>
    </location>
</feature>
<evidence type="ECO:0000256" key="5">
    <source>
        <dbReference type="ARBA" id="ARBA00022989"/>
    </source>
</evidence>
<keyword evidence="3" id="KW-1003">Cell membrane</keyword>
<feature type="transmembrane region" description="Helical" evidence="7">
    <location>
        <begin position="21"/>
        <end position="44"/>
    </location>
</feature>
<feature type="transmembrane region" description="Helical" evidence="7">
    <location>
        <begin position="348"/>
        <end position="367"/>
    </location>
</feature>
<dbReference type="AlphaFoldDB" id="A0A1L3MTJ9"/>
<keyword evidence="10" id="KW-1185">Reference proteome</keyword>
<dbReference type="OrthoDB" id="7055052at2"/>
<dbReference type="PANTHER" id="PTHR43266">
    <property type="entry name" value="MACROLIDE-EFFLUX PROTEIN"/>
    <property type="match status" value="1"/>
</dbReference>
<dbReference type="KEGG" id="bwh:A9C19_13430"/>
<evidence type="ECO:0000256" key="6">
    <source>
        <dbReference type="ARBA" id="ARBA00023136"/>
    </source>
</evidence>
<dbReference type="InterPro" id="IPR010290">
    <property type="entry name" value="TM_effector"/>
</dbReference>
<proteinExistence type="predicted"/>
<feature type="transmembrane region" description="Helical" evidence="7">
    <location>
        <begin position="82"/>
        <end position="104"/>
    </location>
</feature>
<organism evidence="9 10">
    <name type="scientific">Bacillus weihaiensis</name>
    <dbReference type="NCBI Taxonomy" id="1547283"/>
    <lineage>
        <taxon>Bacteria</taxon>
        <taxon>Bacillati</taxon>
        <taxon>Bacillota</taxon>
        <taxon>Bacilli</taxon>
        <taxon>Bacillales</taxon>
        <taxon>Bacillaceae</taxon>
        <taxon>Bacillus</taxon>
    </lineage>
</organism>
<feature type="domain" description="Major facilitator superfamily (MFS) profile" evidence="8">
    <location>
        <begin position="222"/>
        <end position="413"/>
    </location>
</feature>
<evidence type="ECO:0000313" key="10">
    <source>
        <dbReference type="Proteomes" id="UP000181936"/>
    </source>
</evidence>
<dbReference type="InterPro" id="IPR020846">
    <property type="entry name" value="MFS_dom"/>
</dbReference>
<dbReference type="EMBL" id="CP016020">
    <property type="protein sequence ID" value="APH05671.1"/>
    <property type="molecule type" value="Genomic_DNA"/>
</dbReference>
<feature type="transmembrane region" description="Helical" evidence="7">
    <location>
        <begin position="225"/>
        <end position="249"/>
    </location>
</feature>
<dbReference type="Gene3D" id="1.20.1250.20">
    <property type="entry name" value="MFS general substrate transporter like domains"/>
    <property type="match status" value="1"/>
</dbReference>
<dbReference type="RefSeq" id="WP_072580464.1">
    <property type="nucleotide sequence ID" value="NZ_CP016020.1"/>
</dbReference>
<keyword evidence="6 7" id="KW-0472">Membrane</keyword>
<keyword evidence="4 7" id="KW-0812">Transmembrane</keyword>
<keyword evidence="2" id="KW-0813">Transport</keyword>
<accession>A0A1L3MTJ9</accession>
<evidence type="ECO:0000259" key="8">
    <source>
        <dbReference type="PROSITE" id="PS50850"/>
    </source>
</evidence>
<feature type="transmembrane region" description="Helical" evidence="7">
    <location>
        <begin position="289"/>
        <end position="307"/>
    </location>
</feature>
<evidence type="ECO:0000256" key="1">
    <source>
        <dbReference type="ARBA" id="ARBA00004651"/>
    </source>
</evidence>
<evidence type="ECO:0000313" key="9">
    <source>
        <dbReference type="EMBL" id="APH05671.1"/>
    </source>
</evidence>
<protein>
    <submittedName>
        <fullName evidence="9">Permease</fullName>
    </submittedName>
</protein>
<evidence type="ECO:0000256" key="4">
    <source>
        <dbReference type="ARBA" id="ARBA00022692"/>
    </source>
</evidence>
<feature type="transmembrane region" description="Helical" evidence="7">
    <location>
        <begin position="379"/>
        <end position="402"/>
    </location>
</feature>
<dbReference type="GO" id="GO:0022857">
    <property type="term" value="F:transmembrane transporter activity"/>
    <property type="evidence" value="ECO:0007669"/>
    <property type="project" value="InterPro"/>
</dbReference>
<feature type="transmembrane region" description="Helical" evidence="7">
    <location>
        <begin position="175"/>
        <end position="195"/>
    </location>
</feature>
<gene>
    <name evidence="9" type="ORF">A9C19_13430</name>
</gene>
<dbReference type="STRING" id="1547283.A9C19_13430"/>
<evidence type="ECO:0000256" key="7">
    <source>
        <dbReference type="SAM" id="Phobius"/>
    </source>
</evidence>
<comment type="subcellular location">
    <subcellularLocation>
        <location evidence="1">Cell membrane</location>
        <topology evidence="1">Multi-pass membrane protein</topology>
    </subcellularLocation>
</comment>
<keyword evidence="5 7" id="KW-1133">Transmembrane helix</keyword>
<feature type="transmembrane region" description="Helical" evidence="7">
    <location>
        <begin position="261"/>
        <end position="282"/>
    </location>
</feature>
<evidence type="ECO:0000256" key="3">
    <source>
        <dbReference type="ARBA" id="ARBA00022475"/>
    </source>
</evidence>
<dbReference type="InterPro" id="IPR036259">
    <property type="entry name" value="MFS_trans_sf"/>
</dbReference>
<evidence type="ECO:0000256" key="2">
    <source>
        <dbReference type="ARBA" id="ARBA00022448"/>
    </source>
</evidence>
<sequence>MPRQLVVKNTILFKSKSFVAVWIGNVISELGGTLGTFCLSILVYQETGSPLALGSMWLFYFLPSLLLQLGIGPFIDKWSRKWLMIFSQWTRGLIFCVPVLALSFQSLEVWHLYIVQVIVGLITPIYTPANHAILPTLLHGELLLKANAMIDGPVRLMTFLAPIAAGNLLEYIGETLMLLIVVSLYVFSGSLLLFVKEKKEDVLVRRTWLSQFKLGISTFYKQKNLLWLGIFLAFVQFGVGATMVLNLPFITGDLGASFKEYGYFVASFPLGYVIGSSIVGFITYKSKRILLLSALAVGGLTYVSLSITTSLTVAIFTEIIAGVALAVFGAHNIAIFQKVVPNQMLGSIMSVRLLILRGVMPLGILFASTLSEVVEIRPLFFLIGFIIFSSAVIGLVLPYFSFLDGEDVEEKVA</sequence>